<dbReference type="STRING" id="7739.C3YRN8"/>
<evidence type="ECO:0000256" key="2">
    <source>
        <dbReference type="SAM" id="Phobius"/>
    </source>
</evidence>
<feature type="transmembrane region" description="Helical" evidence="2">
    <location>
        <begin position="142"/>
        <end position="163"/>
    </location>
</feature>
<dbReference type="AlphaFoldDB" id="C3YRN8"/>
<feature type="compositionally biased region" description="Polar residues" evidence="1">
    <location>
        <begin position="313"/>
        <end position="340"/>
    </location>
</feature>
<keyword evidence="2" id="KW-0472">Membrane</keyword>
<dbReference type="EMBL" id="GG666548">
    <property type="protein sequence ID" value="EEN56793.1"/>
    <property type="molecule type" value="Genomic_DNA"/>
</dbReference>
<feature type="transmembrane region" description="Helical" evidence="2">
    <location>
        <begin position="175"/>
        <end position="196"/>
    </location>
</feature>
<dbReference type="SUPFAM" id="SSF103481">
    <property type="entry name" value="Multidrug resistance efflux transporter EmrE"/>
    <property type="match status" value="1"/>
</dbReference>
<sequence length="431" mass="48274">MNIMRKFMGRGRTAGDDAPTQDNSLGLMHLRRLFMELCHSPTAMSQTEQEDKLYMMLPLFCKVGELCMMLPLFCKISNDAVMAVSKNVTSHLNVLVSSDQLWKVDPTLNRVVGVLCAIFSAFSSTIAYSLSRTSRVKEANLMTILTYMSIAGIILSFPWMFVYGKPKWTMNNIEGTMFLSMGVLYAVSLFCVYYSLRLEKATTVTILRNVNIVFSFIIQYDFLDIVPTVFEIVGSVLVMRHLERKHRDKSGVASGEVVVDAETGSYRERDVFDDSDVSSEHDTDTVGSEDGDSTASQDEESVSDAESVMGSEQGDSTSETDSNQSGSESDTGTDVSSGTESSDESERTGYDSGYHSGDEEEWTLYRDWSIALPHQPGDVPQRVIKQTRRAGKKFYLIEFAALPRYSNEIVHSKNWVPEQTLMKKYGYLVLK</sequence>
<evidence type="ECO:0000256" key="1">
    <source>
        <dbReference type="SAM" id="MobiDB-lite"/>
    </source>
</evidence>
<protein>
    <recommendedName>
        <fullName evidence="3">EamA domain-containing protein</fullName>
    </recommendedName>
</protein>
<feature type="compositionally biased region" description="Acidic residues" evidence="1">
    <location>
        <begin position="287"/>
        <end position="303"/>
    </location>
</feature>
<proteinExistence type="predicted"/>
<feature type="compositionally biased region" description="Basic and acidic residues" evidence="1">
    <location>
        <begin position="269"/>
        <end position="284"/>
    </location>
</feature>
<dbReference type="InterPro" id="IPR037185">
    <property type="entry name" value="EmrE-like"/>
</dbReference>
<organism>
    <name type="scientific">Branchiostoma floridae</name>
    <name type="common">Florida lancelet</name>
    <name type="synonym">Amphioxus</name>
    <dbReference type="NCBI Taxonomy" id="7739"/>
    <lineage>
        <taxon>Eukaryota</taxon>
        <taxon>Metazoa</taxon>
        <taxon>Chordata</taxon>
        <taxon>Cephalochordata</taxon>
        <taxon>Leptocardii</taxon>
        <taxon>Amphioxiformes</taxon>
        <taxon>Branchiostomatidae</taxon>
        <taxon>Branchiostoma</taxon>
    </lineage>
</organism>
<dbReference type="PANTHER" id="PTHR22911">
    <property type="entry name" value="ACYL-MALONYL CONDENSING ENZYME-RELATED"/>
    <property type="match status" value="1"/>
</dbReference>
<dbReference type="InParanoid" id="C3YRN8"/>
<feature type="domain" description="EamA" evidence="3">
    <location>
        <begin position="113"/>
        <end position="239"/>
    </location>
</feature>
<keyword evidence="2" id="KW-1133">Transmembrane helix</keyword>
<evidence type="ECO:0000259" key="3">
    <source>
        <dbReference type="Pfam" id="PF00892"/>
    </source>
</evidence>
<keyword evidence="2" id="KW-0812">Transmembrane</keyword>
<reference evidence="4" key="1">
    <citation type="journal article" date="2008" name="Nature">
        <title>The amphioxus genome and the evolution of the chordate karyotype.</title>
        <authorList>
            <consortium name="US DOE Joint Genome Institute (JGI-PGF)"/>
            <person name="Putnam N.H."/>
            <person name="Butts T."/>
            <person name="Ferrier D.E.K."/>
            <person name="Furlong R.F."/>
            <person name="Hellsten U."/>
            <person name="Kawashima T."/>
            <person name="Robinson-Rechavi M."/>
            <person name="Shoguchi E."/>
            <person name="Terry A."/>
            <person name="Yu J.-K."/>
            <person name="Benito-Gutierrez E.L."/>
            <person name="Dubchak I."/>
            <person name="Garcia-Fernandez J."/>
            <person name="Gibson-Brown J.J."/>
            <person name="Grigoriev I.V."/>
            <person name="Horton A.C."/>
            <person name="de Jong P.J."/>
            <person name="Jurka J."/>
            <person name="Kapitonov V.V."/>
            <person name="Kohara Y."/>
            <person name="Kuroki Y."/>
            <person name="Lindquist E."/>
            <person name="Lucas S."/>
            <person name="Osoegawa K."/>
            <person name="Pennacchio L.A."/>
            <person name="Salamov A.A."/>
            <person name="Satou Y."/>
            <person name="Sauka-Spengler T."/>
            <person name="Schmutz J."/>
            <person name="Shin-I T."/>
            <person name="Toyoda A."/>
            <person name="Bronner-Fraser M."/>
            <person name="Fujiyama A."/>
            <person name="Holland L.Z."/>
            <person name="Holland P.W.H."/>
            <person name="Satoh N."/>
            <person name="Rokhsar D.S."/>
        </authorList>
    </citation>
    <scope>NUCLEOTIDE SEQUENCE [LARGE SCALE GENOMIC DNA]</scope>
    <source>
        <strain evidence="4">S238N-H82</strain>
        <tissue evidence="4">Testes</tissue>
    </source>
</reference>
<dbReference type="Pfam" id="PF00892">
    <property type="entry name" value="EamA"/>
    <property type="match status" value="1"/>
</dbReference>
<feature type="transmembrane region" description="Helical" evidence="2">
    <location>
        <begin position="111"/>
        <end position="130"/>
    </location>
</feature>
<gene>
    <name evidence="4" type="ORF">BRAFLDRAFT_127525</name>
</gene>
<feature type="transmembrane region" description="Helical" evidence="2">
    <location>
        <begin position="216"/>
        <end position="239"/>
    </location>
</feature>
<feature type="region of interest" description="Disordered" evidence="1">
    <location>
        <begin position="269"/>
        <end position="356"/>
    </location>
</feature>
<name>C3YRN8_BRAFL</name>
<accession>C3YRN8</accession>
<dbReference type="GO" id="GO:0016020">
    <property type="term" value="C:membrane"/>
    <property type="evidence" value="ECO:0007669"/>
    <property type="project" value="InterPro"/>
</dbReference>
<dbReference type="InterPro" id="IPR000620">
    <property type="entry name" value="EamA_dom"/>
</dbReference>
<evidence type="ECO:0000313" key="4">
    <source>
        <dbReference type="EMBL" id="EEN56793.1"/>
    </source>
</evidence>